<protein>
    <recommendedName>
        <fullName evidence="1">ORC1/DEAH AAA+ ATPase domain-containing protein</fullName>
    </recommendedName>
</protein>
<dbReference type="AlphaFoldDB" id="A0A1U7CVS9"/>
<evidence type="ECO:0000259" key="1">
    <source>
        <dbReference type="Pfam" id="PF13401"/>
    </source>
</evidence>
<dbReference type="RefSeq" id="WP_076349451.1">
    <property type="nucleotide sequence ID" value="NZ_CP019082.1"/>
</dbReference>
<dbReference type="KEGG" id="pbor:BSF38_04605"/>
<keyword evidence="3" id="KW-1185">Reference proteome</keyword>
<name>A0A1U7CVS9_9BACT</name>
<dbReference type="STRING" id="1387353.BSF38_04605"/>
<dbReference type="PANTHER" id="PTHR35894">
    <property type="entry name" value="GENERAL SECRETION PATHWAY PROTEIN A-RELATED"/>
    <property type="match status" value="1"/>
</dbReference>
<gene>
    <name evidence="2" type="ORF">BSF38_04605</name>
</gene>
<evidence type="ECO:0000313" key="2">
    <source>
        <dbReference type="EMBL" id="APW63047.1"/>
    </source>
</evidence>
<dbReference type="EMBL" id="CP019082">
    <property type="protein sequence ID" value="APW63047.1"/>
    <property type="molecule type" value="Genomic_DNA"/>
</dbReference>
<reference evidence="3" key="1">
    <citation type="submission" date="2016-12" db="EMBL/GenBank/DDBJ databases">
        <title>Comparative genomics of four Isosphaeraceae planctomycetes: a common pool of plasmids and glycoside hydrolase genes.</title>
        <authorList>
            <person name="Ivanova A."/>
        </authorList>
    </citation>
    <scope>NUCLEOTIDE SEQUENCE [LARGE SCALE GENOMIC DNA]</scope>
    <source>
        <strain evidence="3">PX4</strain>
    </source>
</reference>
<dbReference type="InterPro" id="IPR027417">
    <property type="entry name" value="P-loop_NTPase"/>
</dbReference>
<accession>A0A1U7CVS9</accession>
<dbReference type="InterPro" id="IPR049945">
    <property type="entry name" value="AAA_22"/>
</dbReference>
<dbReference type="Proteomes" id="UP000186309">
    <property type="component" value="Chromosome"/>
</dbReference>
<dbReference type="GO" id="GO:0016887">
    <property type="term" value="F:ATP hydrolysis activity"/>
    <property type="evidence" value="ECO:0007669"/>
    <property type="project" value="InterPro"/>
</dbReference>
<dbReference type="Pfam" id="PF13401">
    <property type="entry name" value="AAA_22"/>
    <property type="match status" value="1"/>
</dbReference>
<dbReference type="PANTHER" id="PTHR35894:SF1">
    <property type="entry name" value="PHOSPHORIBULOKINASE _ URIDINE KINASE FAMILY"/>
    <property type="match status" value="1"/>
</dbReference>
<proteinExistence type="predicted"/>
<organism evidence="2 3">
    <name type="scientific">Paludisphaera borealis</name>
    <dbReference type="NCBI Taxonomy" id="1387353"/>
    <lineage>
        <taxon>Bacteria</taxon>
        <taxon>Pseudomonadati</taxon>
        <taxon>Planctomycetota</taxon>
        <taxon>Planctomycetia</taxon>
        <taxon>Isosphaerales</taxon>
        <taxon>Isosphaeraceae</taxon>
        <taxon>Paludisphaera</taxon>
    </lineage>
</organism>
<sequence>MWKRHWGLNREPFHDGGSPFVALPSHLEAVSRLAYTIESGQRLGVLRAEAGLGKSTVLVQAVAESRRAGRRIALAFHPFDAVGLWNELAGRLGAPAVASQGDRAASWRRLERAVQVCSLEGRRVVLAVDGAEALWDESNRPDLLRLAQLDGGSATVILAVRERDEPEPALPWALTIGLDRLTRSEVERYLAAKLAAAGCGDPLFTPPAIVRLHALSSGVPRGLDRLASLALMAAASRGLEAVSSEVVDGAARECQVPWS</sequence>
<dbReference type="InterPro" id="IPR052026">
    <property type="entry name" value="ExeA_AAA_ATPase_DNA-bind"/>
</dbReference>
<dbReference type="OrthoDB" id="9783370at2"/>
<feature type="domain" description="ORC1/DEAH AAA+ ATPase" evidence="1">
    <location>
        <begin position="39"/>
        <end position="147"/>
    </location>
</feature>
<dbReference type="SUPFAM" id="SSF52540">
    <property type="entry name" value="P-loop containing nucleoside triphosphate hydrolases"/>
    <property type="match status" value="1"/>
</dbReference>
<evidence type="ECO:0000313" key="3">
    <source>
        <dbReference type="Proteomes" id="UP000186309"/>
    </source>
</evidence>